<keyword evidence="2" id="KW-0479">Metal-binding</keyword>
<evidence type="ECO:0000256" key="5">
    <source>
        <dbReference type="ARBA" id="ARBA00023049"/>
    </source>
</evidence>
<evidence type="ECO:0000259" key="7">
    <source>
        <dbReference type="Pfam" id="PF01435"/>
    </source>
</evidence>
<evidence type="ECO:0000256" key="2">
    <source>
        <dbReference type="ARBA" id="ARBA00022723"/>
    </source>
</evidence>
<organism evidence="8 9">
    <name type="scientific">Candidatus Opimibacter skivensis</name>
    <dbReference type="NCBI Taxonomy" id="2982028"/>
    <lineage>
        <taxon>Bacteria</taxon>
        <taxon>Pseudomonadati</taxon>
        <taxon>Bacteroidota</taxon>
        <taxon>Saprospiria</taxon>
        <taxon>Saprospirales</taxon>
        <taxon>Saprospiraceae</taxon>
        <taxon>Candidatus Opimibacter</taxon>
    </lineage>
</organism>
<gene>
    <name evidence="8" type="ORF">IPP15_12280</name>
</gene>
<sequence>MKLIARKLSFTSSSKDDINAFALPDHHLVLFTGLIEDCENEAELCGVIAHEMAHMENGHIMKKLIKEVGLSILISMTSGNASQDIAQNAIKVLSSTAYDRNLESDADITGADYLMKADIDPEAFAGFLYRMSSREKDYPKQLFWISTHPSSEERTKAIINYISDKNYQKKMVLDSTQWAQLLLSVMED</sequence>
<comment type="similarity">
    <text evidence="6">Belongs to the peptidase M48 family.</text>
</comment>
<dbReference type="GO" id="GO:0016020">
    <property type="term" value="C:membrane"/>
    <property type="evidence" value="ECO:0007669"/>
    <property type="project" value="TreeGrafter"/>
</dbReference>
<comment type="caution">
    <text evidence="8">The sequence shown here is derived from an EMBL/GenBank/DDBJ whole genome shotgun (WGS) entry which is preliminary data.</text>
</comment>
<evidence type="ECO:0000313" key="9">
    <source>
        <dbReference type="Proteomes" id="UP000808337"/>
    </source>
</evidence>
<dbReference type="GO" id="GO:0051603">
    <property type="term" value="P:proteolysis involved in protein catabolic process"/>
    <property type="evidence" value="ECO:0007669"/>
    <property type="project" value="TreeGrafter"/>
</dbReference>
<dbReference type="PANTHER" id="PTHR22726">
    <property type="entry name" value="METALLOENDOPEPTIDASE OMA1"/>
    <property type="match status" value="1"/>
</dbReference>
<accession>A0A9D7XNB2</accession>
<dbReference type="Proteomes" id="UP000808337">
    <property type="component" value="Unassembled WGS sequence"/>
</dbReference>
<dbReference type="GO" id="GO:0046872">
    <property type="term" value="F:metal ion binding"/>
    <property type="evidence" value="ECO:0007669"/>
    <property type="project" value="UniProtKB-KW"/>
</dbReference>
<evidence type="ECO:0000256" key="6">
    <source>
        <dbReference type="RuleBase" id="RU003983"/>
    </source>
</evidence>
<dbReference type="EMBL" id="JADKGY010000011">
    <property type="protein sequence ID" value="MBK9983169.1"/>
    <property type="molecule type" value="Genomic_DNA"/>
</dbReference>
<dbReference type="Pfam" id="PF01435">
    <property type="entry name" value="Peptidase_M48"/>
    <property type="match status" value="1"/>
</dbReference>
<keyword evidence="1 6" id="KW-0645">Protease</keyword>
<evidence type="ECO:0000256" key="3">
    <source>
        <dbReference type="ARBA" id="ARBA00022801"/>
    </source>
</evidence>
<dbReference type="InterPro" id="IPR051156">
    <property type="entry name" value="Mito/Outer_Membr_Metalloprot"/>
</dbReference>
<keyword evidence="5 6" id="KW-0482">Metalloprotease</keyword>
<keyword evidence="4 6" id="KW-0862">Zinc</keyword>
<dbReference type="CDD" id="cd07332">
    <property type="entry name" value="M48C_Oma1_like"/>
    <property type="match status" value="1"/>
</dbReference>
<dbReference type="AlphaFoldDB" id="A0A9D7XNB2"/>
<evidence type="ECO:0000256" key="1">
    <source>
        <dbReference type="ARBA" id="ARBA00022670"/>
    </source>
</evidence>
<dbReference type="Gene3D" id="3.30.2010.10">
    <property type="entry name" value="Metalloproteases ('zincins'), catalytic domain"/>
    <property type="match status" value="1"/>
</dbReference>
<evidence type="ECO:0000256" key="4">
    <source>
        <dbReference type="ARBA" id="ARBA00022833"/>
    </source>
</evidence>
<feature type="domain" description="Peptidase M48" evidence="7">
    <location>
        <begin position="12"/>
        <end position="158"/>
    </location>
</feature>
<reference evidence="8 9" key="1">
    <citation type="submission" date="2020-10" db="EMBL/GenBank/DDBJ databases">
        <title>Connecting structure to function with the recovery of over 1000 high-quality activated sludge metagenome-assembled genomes encoding full-length rRNA genes using long-read sequencing.</title>
        <authorList>
            <person name="Singleton C.M."/>
            <person name="Petriglieri F."/>
            <person name="Kristensen J.M."/>
            <person name="Kirkegaard R.H."/>
            <person name="Michaelsen T.Y."/>
            <person name="Andersen M.H."/>
            <person name="Karst S.M."/>
            <person name="Dueholm M.S."/>
            <person name="Nielsen P.H."/>
            <person name="Albertsen M."/>
        </authorList>
    </citation>
    <scope>NUCLEOTIDE SEQUENCE [LARGE SCALE GENOMIC DNA]</scope>
    <source>
        <strain evidence="8">Ribe_18-Q3-R11-54_MAXAC.273</strain>
    </source>
</reference>
<dbReference type="GO" id="GO:0004222">
    <property type="term" value="F:metalloendopeptidase activity"/>
    <property type="evidence" value="ECO:0007669"/>
    <property type="project" value="InterPro"/>
</dbReference>
<keyword evidence="3 6" id="KW-0378">Hydrolase</keyword>
<dbReference type="PANTHER" id="PTHR22726:SF1">
    <property type="entry name" value="METALLOENDOPEPTIDASE OMA1, MITOCHONDRIAL"/>
    <property type="match status" value="1"/>
</dbReference>
<evidence type="ECO:0000313" key="8">
    <source>
        <dbReference type="EMBL" id="MBK9983169.1"/>
    </source>
</evidence>
<dbReference type="InterPro" id="IPR001915">
    <property type="entry name" value="Peptidase_M48"/>
</dbReference>
<name>A0A9D7XNB2_9BACT</name>
<protein>
    <submittedName>
        <fullName evidence="8">M48 family metallopeptidase</fullName>
    </submittedName>
</protein>
<proteinExistence type="inferred from homology"/>
<comment type="cofactor">
    <cofactor evidence="6">
        <name>Zn(2+)</name>
        <dbReference type="ChEBI" id="CHEBI:29105"/>
    </cofactor>
    <text evidence="6">Binds 1 zinc ion per subunit.</text>
</comment>